<organism evidence="1 2">
    <name type="scientific">Rhodopirellula islandica</name>
    <dbReference type="NCBI Taxonomy" id="595434"/>
    <lineage>
        <taxon>Bacteria</taxon>
        <taxon>Pseudomonadati</taxon>
        <taxon>Planctomycetota</taxon>
        <taxon>Planctomycetia</taxon>
        <taxon>Pirellulales</taxon>
        <taxon>Pirellulaceae</taxon>
        <taxon>Rhodopirellula</taxon>
    </lineage>
</organism>
<dbReference type="AlphaFoldDB" id="A0A0J1B717"/>
<proteinExistence type="predicted"/>
<comment type="caution">
    <text evidence="1">The sequence shown here is derived from an EMBL/GenBank/DDBJ whole genome shotgun (WGS) entry which is preliminary data.</text>
</comment>
<dbReference type="EMBL" id="LECT01000044">
    <property type="protein sequence ID" value="KLU02605.1"/>
    <property type="molecule type" value="Genomic_DNA"/>
</dbReference>
<gene>
    <name evidence="1" type="ORF">RISK_005671</name>
</gene>
<sequence length="39" mass="4766">MSQKLNQVRHQKTAQPPVAEKLWRGQVRVEKIWHTRWDV</sequence>
<evidence type="ECO:0000313" key="1">
    <source>
        <dbReference type="EMBL" id="KLU02605.1"/>
    </source>
</evidence>
<protein>
    <submittedName>
        <fullName evidence="1">Uncharacterized protein</fullName>
    </submittedName>
</protein>
<evidence type="ECO:0000313" key="2">
    <source>
        <dbReference type="Proteomes" id="UP000036367"/>
    </source>
</evidence>
<name>A0A0J1B717_RHOIS</name>
<keyword evidence="2" id="KW-1185">Reference proteome</keyword>
<dbReference type="PATRIC" id="fig|595434.4.peg.5385"/>
<dbReference type="Proteomes" id="UP000036367">
    <property type="component" value="Unassembled WGS sequence"/>
</dbReference>
<reference evidence="1" key="1">
    <citation type="submission" date="2015-05" db="EMBL/GenBank/DDBJ databases">
        <title>Permanent draft genome of Rhodopirellula islandicus K833.</title>
        <authorList>
            <person name="Kizina J."/>
            <person name="Richter M."/>
            <person name="Glockner F.O."/>
            <person name="Harder J."/>
        </authorList>
    </citation>
    <scope>NUCLEOTIDE SEQUENCE [LARGE SCALE GENOMIC DNA]</scope>
    <source>
        <strain evidence="1">K833</strain>
    </source>
</reference>
<accession>A0A0J1B717</accession>